<evidence type="ECO:0000313" key="2">
    <source>
        <dbReference type="EMBL" id="GHF51629.1"/>
    </source>
</evidence>
<sequence length="225" mass="24616">MAVLKKGAKGKEVEKLQEGLNKLGAKPKLKVDGIFGPITEGQVKVFQKKNKLRPDGQAGPETLASVKYGGPLPEMTVKDYEKQAAELAVVFISRQNIILAYNRMKAEADALASVADKEVPNATKIYMDSIPLWVKAMEISAGIVKMQKEFKDLRLTDPAKAEALVKKCEAEASKIEAHISGKISPSSKKSSESLRAVRKKVETSVAAFRKEIDLVEKTLEAIFSM</sequence>
<dbReference type="AlphaFoldDB" id="A0A8J3GX35"/>
<feature type="domain" description="Peptidoglycan binding-like" evidence="1">
    <location>
        <begin position="10"/>
        <end position="64"/>
    </location>
</feature>
<reference evidence="2" key="2">
    <citation type="submission" date="2020-09" db="EMBL/GenBank/DDBJ databases">
        <authorList>
            <person name="Sun Q."/>
            <person name="Kim S."/>
        </authorList>
    </citation>
    <scope>NUCLEOTIDE SEQUENCE</scope>
    <source>
        <strain evidence="2">KCTC 42650</strain>
    </source>
</reference>
<name>A0A8J3GX35_9RHOB</name>
<keyword evidence="3" id="KW-1185">Reference proteome</keyword>
<reference evidence="2" key="1">
    <citation type="journal article" date="2014" name="Int. J. Syst. Evol. Microbiol.">
        <title>Complete genome sequence of Corynebacterium casei LMG S-19264T (=DSM 44701T), isolated from a smear-ripened cheese.</title>
        <authorList>
            <consortium name="US DOE Joint Genome Institute (JGI-PGF)"/>
            <person name="Walter F."/>
            <person name="Albersmeier A."/>
            <person name="Kalinowski J."/>
            <person name="Ruckert C."/>
        </authorList>
    </citation>
    <scope>NUCLEOTIDE SEQUENCE</scope>
    <source>
        <strain evidence="2">KCTC 42650</strain>
    </source>
</reference>
<accession>A0A8J3GX35</accession>
<dbReference type="InterPro" id="IPR036365">
    <property type="entry name" value="PGBD-like_sf"/>
</dbReference>
<dbReference type="Gene3D" id="1.10.101.10">
    <property type="entry name" value="PGBD-like superfamily/PGBD"/>
    <property type="match status" value="1"/>
</dbReference>
<comment type="caution">
    <text evidence="2">The sequence shown here is derived from an EMBL/GenBank/DDBJ whole genome shotgun (WGS) entry which is preliminary data.</text>
</comment>
<dbReference type="InterPro" id="IPR036366">
    <property type="entry name" value="PGBDSf"/>
</dbReference>
<gene>
    <name evidence="2" type="ORF">GCM10017056_24270</name>
</gene>
<dbReference type="EMBL" id="BNCJ01000005">
    <property type="protein sequence ID" value="GHF51629.1"/>
    <property type="molecule type" value="Genomic_DNA"/>
</dbReference>
<evidence type="ECO:0000259" key="1">
    <source>
        <dbReference type="Pfam" id="PF01471"/>
    </source>
</evidence>
<dbReference type="Proteomes" id="UP000626220">
    <property type="component" value="Unassembled WGS sequence"/>
</dbReference>
<protein>
    <recommendedName>
        <fullName evidence="1">Peptidoglycan binding-like domain-containing protein</fullName>
    </recommendedName>
</protein>
<dbReference type="RefSeq" id="WP_189680350.1">
    <property type="nucleotide sequence ID" value="NZ_BNCJ01000005.1"/>
</dbReference>
<proteinExistence type="predicted"/>
<evidence type="ECO:0000313" key="3">
    <source>
        <dbReference type="Proteomes" id="UP000626220"/>
    </source>
</evidence>
<dbReference type="SUPFAM" id="SSF47090">
    <property type="entry name" value="PGBD-like"/>
    <property type="match status" value="1"/>
</dbReference>
<dbReference type="InterPro" id="IPR002477">
    <property type="entry name" value="Peptidoglycan-bd-like"/>
</dbReference>
<dbReference type="Pfam" id="PF01471">
    <property type="entry name" value="PG_binding_1"/>
    <property type="match status" value="1"/>
</dbReference>
<organism evidence="2 3">
    <name type="scientific">Seohaeicola zhoushanensis</name>
    <dbReference type="NCBI Taxonomy" id="1569283"/>
    <lineage>
        <taxon>Bacteria</taxon>
        <taxon>Pseudomonadati</taxon>
        <taxon>Pseudomonadota</taxon>
        <taxon>Alphaproteobacteria</taxon>
        <taxon>Rhodobacterales</taxon>
        <taxon>Roseobacteraceae</taxon>
        <taxon>Seohaeicola</taxon>
    </lineage>
</organism>